<dbReference type="OrthoDB" id="5988548at2759"/>
<evidence type="ECO:0000259" key="3">
    <source>
        <dbReference type="Pfam" id="PF00652"/>
    </source>
</evidence>
<dbReference type="EMBL" id="UYRT01012220">
    <property type="protein sequence ID" value="VDK51567.1"/>
    <property type="molecule type" value="Genomic_DNA"/>
</dbReference>
<dbReference type="AlphaFoldDB" id="A0A183DA99"/>
<evidence type="ECO:0000256" key="1">
    <source>
        <dbReference type="ARBA" id="ARBA00001936"/>
    </source>
</evidence>
<reference evidence="4 5" key="2">
    <citation type="submission" date="2018-11" db="EMBL/GenBank/DDBJ databases">
        <authorList>
            <consortium name="Pathogen Informatics"/>
        </authorList>
    </citation>
    <scope>NUCLEOTIDE SEQUENCE [LARGE SCALE GENOMIC DNA]</scope>
</reference>
<dbReference type="WBParaSite" id="GPUH_0000564801-mRNA-1">
    <property type="protein sequence ID" value="GPUH_0000564801-mRNA-1"/>
    <property type="gene ID" value="GPUH_0000564801"/>
</dbReference>
<organism evidence="6">
    <name type="scientific">Gongylonema pulchrum</name>
    <dbReference type="NCBI Taxonomy" id="637853"/>
    <lineage>
        <taxon>Eukaryota</taxon>
        <taxon>Metazoa</taxon>
        <taxon>Ecdysozoa</taxon>
        <taxon>Nematoda</taxon>
        <taxon>Chromadorea</taxon>
        <taxon>Rhabditida</taxon>
        <taxon>Spirurina</taxon>
        <taxon>Spiruromorpha</taxon>
        <taxon>Spiruroidea</taxon>
        <taxon>Gongylonematidae</taxon>
        <taxon>Gongylonema</taxon>
    </lineage>
</organism>
<dbReference type="InterPro" id="IPR000772">
    <property type="entry name" value="Ricin_B_lectin"/>
</dbReference>
<name>A0A183DA99_9BILA</name>
<evidence type="ECO:0000313" key="6">
    <source>
        <dbReference type="WBParaSite" id="GPUH_0000564801-mRNA-1"/>
    </source>
</evidence>
<gene>
    <name evidence="4" type="ORF">GPUH_LOCUS5638</name>
</gene>
<dbReference type="SUPFAM" id="SSF50370">
    <property type="entry name" value="Ricin B-like lectins"/>
    <property type="match status" value="1"/>
</dbReference>
<evidence type="ECO:0000313" key="4">
    <source>
        <dbReference type="EMBL" id="VDK51567.1"/>
    </source>
</evidence>
<dbReference type="InterPro" id="IPR035992">
    <property type="entry name" value="Ricin_B-like_lectins"/>
</dbReference>
<evidence type="ECO:0000313" key="5">
    <source>
        <dbReference type="Proteomes" id="UP000271098"/>
    </source>
</evidence>
<proteinExistence type="predicted"/>
<evidence type="ECO:0000256" key="2">
    <source>
        <dbReference type="ARBA" id="ARBA00023211"/>
    </source>
</evidence>
<keyword evidence="5" id="KW-1185">Reference proteome</keyword>
<dbReference type="Pfam" id="PF00652">
    <property type="entry name" value="Ricin_B_lectin"/>
    <property type="match status" value="1"/>
</dbReference>
<feature type="domain" description="Ricin B lectin" evidence="3">
    <location>
        <begin position="14"/>
        <end position="109"/>
    </location>
</feature>
<protein>
    <submittedName>
        <fullName evidence="6">Ricin B-type lectin domain-containing protein</fullName>
    </submittedName>
</protein>
<dbReference type="PROSITE" id="PS50231">
    <property type="entry name" value="RICIN_B_LECTIN"/>
    <property type="match status" value="1"/>
</dbReference>
<comment type="cofactor">
    <cofactor evidence="1">
        <name>Mn(2+)</name>
        <dbReference type="ChEBI" id="CHEBI:29035"/>
    </cofactor>
</comment>
<dbReference type="Proteomes" id="UP000271098">
    <property type="component" value="Unassembled WGS sequence"/>
</dbReference>
<dbReference type="Gene3D" id="2.80.10.50">
    <property type="match status" value="1"/>
</dbReference>
<keyword evidence="2" id="KW-0464">Manganese</keyword>
<accession>A0A183DA99</accession>
<reference evidence="6" key="1">
    <citation type="submission" date="2016-06" db="UniProtKB">
        <authorList>
            <consortium name="WormBaseParasite"/>
        </authorList>
    </citation>
    <scope>IDENTIFICATION</scope>
</reference>
<sequence length="111" mass="13208">MHNCSKPEIFDRTELWLYTEEGQLKTDEHLCLSAYQPVHGENARTWQVQLKECGQYETEYWDYSTNRKSFYHRKSGLCLDEPSDRVSGRHVAHIFKPTLSKCRRNDQNQVI</sequence>